<comment type="similarity">
    <text evidence="2 12">Belongs to the G-protein coupled receptor T2R family.</text>
</comment>
<feature type="transmembrane region" description="Helical" evidence="14">
    <location>
        <begin position="266"/>
        <end position="287"/>
    </location>
</feature>
<evidence type="ECO:0000256" key="6">
    <source>
        <dbReference type="ARBA" id="ARBA00022989"/>
    </source>
</evidence>
<sequence length="315" mass="36213">LIYFELILIDTFTIIFVLELVIGNLGNGFIALVNCMDWVKRRKMSLVDRILTALAISRIALLWSVIITVLLFLLFPALGKTETMMRMINIIWLVTNHFSIWLATILSIFYFLKIANFSNSIFLYMKWRVKKVVSVTLLVSLVFLFSITVQMGTYIGYLINENERNMSYRTRSSNPAELYRVTLILTTVYISIPFTLSLTTFLLLIFSLLKHMKKMQHNANGSRDASTMAHIKALQNVTVFLLLYSIFFLSLIVQVWSTKFLVKNETIFFCLAAGLTFPSIHSCVLILGNSKLRQLSLLVLWWLGCRFKDVENSGP</sequence>
<feature type="transmembrane region" description="Helical" evidence="14">
    <location>
        <begin position="233"/>
        <end position="254"/>
    </location>
</feature>
<dbReference type="GO" id="GO:0016020">
    <property type="term" value="C:membrane"/>
    <property type="evidence" value="ECO:0007669"/>
    <property type="project" value="UniProtKB-SubCell"/>
</dbReference>
<evidence type="ECO:0000256" key="14">
    <source>
        <dbReference type="SAM" id="Phobius"/>
    </source>
</evidence>
<name>A0A8C0VZI4_CASCN</name>
<keyword evidence="4 13" id="KW-0716">Sensory transduction</keyword>
<dbReference type="PANTHER" id="PTHR11394">
    <property type="entry name" value="TASTE RECEPTOR TYPE 2"/>
    <property type="match status" value="1"/>
</dbReference>
<feature type="transmembrane region" description="Helical" evidence="14">
    <location>
        <begin position="132"/>
        <end position="159"/>
    </location>
</feature>
<keyword evidence="3 13" id="KW-0919">Taste</keyword>
<feature type="transmembrane region" description="Helical" evidence="14">
    <location>
        <begin position="90"/>
        <end position="112"/>
    </location>
</feature>
<evidence type="ECO:0000256" key="5">
    <source>
        <dbReference type="ARBA" id="ARBA00022692"/>
    </source>
</evidence>
<keyword evidence="8 13" id="KW-0472">Membrane</keyword>
<keyword evidence="5 13" id="KW-0812">Transmembrane</keyword>
<dbReference type="Pfam" id="PF05296">
    <property type="entry name" value="TAS2R"/>
    <property type="match status" value="1"/>
</dbReference>
<feature type="transmembrane region" description="Helical" evidence="14">
    <location>
        <begin position="179"/>
        <end position="206"/>
    </location>
</feature>
<dbReference type="PROSITE" id="PS50262">
    <property type="entry name" value="G_PROTEIN_RECEP_F1_2"/>
    <property type="match status" value="1"/>
</dbReference>
<evidence type="ECO:0000256" key="4">
    <source>
        <dbReference type="ARBA" id="ARBA00022606"/>
    </source>
</evidence>
<organism evidence="16">
    <name type="scientific">Castor canadensis</name>
    <name type="common">American beaver</name>
    <dbReference type="NCBI Taxonomy" id="51338"/>
    <lineage>
        <taxon>Eukaryota</taxon>
        <taxon>Metazoa</taxon>
        <taxon>Chordata</taxon>
        <taxon>Craniata</taxon>
        <taxon>Vertebrata</taxon>
        <taxon>Euteleostomi</taxon>
        <taxon>Mammalia</taxon>
        <taxon>Eutheria</taxon>
        <taxon>Euarchontoglires</taxon>
        <taxon>Glires</taxon>
        <taxon>Rodentia</taxon>
        <taxon>Castorimorpha</taxon>
        <taxon>Castoridae</taxon>
        <taxon>Castor</taxon>
    </lineage>
</organism>
<dbReference type="PANTHER" id="PTHR11394:SF23">
    <property type="entry name" value="TASTE RECEPTOR TYPE 2 MEMBER 14"/>
    <property type="match status" value="1"/>
</dbReference>
<evidence type="ECO:0000313" key="16">
    <source>
        <dbReference type="Ensembl" id="ENSCCNP00000000840.1"/>
    </source>
</evidence>
<dbReference type="CDD" id="cd15019">
    <property type="entry name" value="7tm_TAS2R14-like"/>
    <property type="match status" value="1"/>
</dbReference>
<accession>A0A8C0VZI4</accession>
<evidence type="ECO:0000256" key="3">
    <source>
        <dbReference type="ARBA" id="ARBA00022480"/>
    </source>
</evidence>
<feature type="transmembrane region" description="Helical" evidence="14">
    <location>
        <begin position="55"/>
        <end position="78"/>
    </location>
</feature>
<keyword evidence="6 14" id="KW-1133">Transmembrane helix</keyword>
<dbReference type="AlphaFoldDB" id="A0A8C0VZI4"/>
<evidence type="ECO:0000256" key="8">
    <source>
        <dbReference type="ARBA" id="ARBA00023136"/>
    </source>
</evidence>
<keyword evidence="9 13" id="KW-0675">Receptor</keyword>
<evidence type="ECO:0000259" key="15">
    <source>
        <dbReference type="PROSITE" id="PS50262"/>
    </source>
</evidence>
<evidence type="ECO:0000256" key="10">
    <source>
        <dbReference type="ARBA" id="ARBA00023180"/>
    </source>
</evidence>
<dbReference type="GO" id="GO:0033038">
    <property type="term" value="F:bitter taste receptor activity"/>
    <property type="evidence" value="ECO:0007669"/>
    <property type="project" value="InterPro"/>
</dbReference>
<feature type="transmembrane region" description="Helical" evidence="14">
    <location>
        <begin position="12"/>
        <end position="34"/>
    </location>
</feature>
<keyword evidence="10" id="KW-0325">Glycoprotein</keyword>
<dbReference type="GO" id="GO:0004930">
    <property type="term" value="F:G protein-coupled receptor activity"/>
    <property type="evidence" value="ECO:0007669"/>
    <property type="project" value="UniProtKB-KW"/>
</dbReference>
<evidence type="ECO:0000256" key="1">
    <source>
        <dbReference type="ARBA" id="ARBA00004141"/>
    </source>
</evidence>
<gene>
    <name evidence="16" type="primary">LOC109674391</name>
</gene>
<evidence type="ECO:0000256" key="9">
    <source>
        <dbReference type="ARBA" id="ARBA00023170"/>
    </source>
</evidence>
<reference evidence="16" key="1">
    <citation type="submission" date="2023-09" db="UniProtKB">
        <authorList>
            <consortium name="Ensembl"/>
        </authorList>
    </citation>
    <scope>IDENTIFICATION</scope>
</reference>
<protein>
    <recommendedName>
        <fullName evidence="13">Taste receptor type 2</fullName>
    </recommendedName>
</protein>
<keyword evidence="7 13" id="KW-0297">G-protein coupled receptor</keyword>
<evidence type="ECO:0000256" key="7">
    <source>
        <dbReference type="ARBA" id="ARBA00023040"/>
    </source>
</evidence>
<dbReference type="SUPFAM" id="SSF81321">
    <property type="entry name" value="Family A G protein-coupled receptor-like"/>
    <property type="match status" value="1"/>
</dbReference>
<comment type="subcellular location">
    <subcellularLocation>
        <location evidence="1 13">Membrane</location>
        <topology evidence="1 13">Multi-pass membrane protein</topology>
    </subcellularLocation>
</comment>
<dbReference type="FunFam" id="1.20.1070.10:FF:000042">
    <property type="entry name" value="Taste receptor type 2 member 7"/>
    <property type="match status" value="1"/>
</dbReference>
<dbReference type="Ensembl" id="ENSCCNT00000001085.1">
    <property type="protein sequence ID" value="ENSCCNP00000000840.1"/>
    <property type="gene ID" value="ENSCCNG00000000933.1"/>
</dbReference>
<feature type="domain" description="G-protein coupled receptors family 1 profile" evidence="15">
    <location>
        <begin position="26"/>
        <end position="253"/>
    </location>
</feature>
<evidence type="ECO:0000256" key="12">
    <source>
        <dbReference type="RuleBase" id="RU004423"/>
    </source>
</evidence>
<dbReference type="Gene3D" id="1.20.1070.10">
    <property type="entry name" value="Rhodopsin 7-helix transmembrane proteins"/>
    <property type="match status" value="1"/>
</dbReference>
<evidence type="ECO:0000256" key="11">
    <source>
        <dbReference type="ARBA" id="ARBA00023224"/>
    </source>
</evidence>
<dbReference type="InterPro" id="IPR007960">
    <property type="entry name" value="TAS2R"/>
</dbReference>
<proteinExistence type="inferred from homology"/>
<evidence type="ECO:0000256" key="2">
    <source>
        <dbReference type="ARBA" id="ARBA00007376"/>
    </source>
</evidence>
<evidence type="ECO:0000256" key="13">
    <source>
        <dbReference type="RuleBase" id="RU004424"/>
    </source>
</evidence>
<dbReference type="InterPro" id="IPR017452">
    <property type="entry name" value="GPCR_Rhodpsn_7TM"/>
</dbReference>
<keyword evidence="11 13" id="KW-0807">Transducer</keyword>